<feature type="domain" description="Fe/B12 periplasmic-binding" evidence="2">
    <location>
        <begin position="48"/>
        <end position="330"/>
    </location>
</feature>
<dbReference type="PANTHER" id="PTHR30535:SF34">
    <property type="entry name" value="MOLYBDATE-BINDING PROTEIN MOLA"/>
    <property type="match status" value="1"/>
</dbReference>
<dbReference type="AlphaFoldDB" id="A0A543FYM2"/>
<sequence>MGRFRSGVAVVVGVVLVAGCGAGTQGGTGSIVVDSCGREVVFDSPPERVLAIGSEAPGLLAAAGAGAAVTHYAGTLAAPFGAEVRPVVERAQRVLEDSHDVSFETIIGSGADVAIGTDISSATDINALADRLAQAGVQLLTVSGYCAAVNPASVEGRSGFELIYRDIEAYGRLFGTEQVAAKAIEGLRERVAAVEERTAARSGQSAIPLYMSADGPLGAYGGQALVSEQMRVLGLDNVFADVPKRYFEPNAEEIVDSAPDLVFAMFVPTGSSALETDSDVVAELRGRPELAGLQAVADDRAVVPLNYYYTSASPLAVDGLELLADQIVGA</sequence>
<accession>A0A543FYM2</accession>
<evidence type="ECO:0000313" key="4">
    <source>
        <dbReference type="Proteomes" id="UP000319818"/>
    </source>
</evidence>
<dbReference type="EMBL" id="VFPH01000002">
    <property type="protein sequence ID" value="TQM38940.1"/>
    <property type="molecule type" value="Genomic_DNA"/>
</dbReference>
<evidence type="ECO:0000259" key="2">
    <source>
        <dbReference type="PROSITE" id="PS50983"/>
    </source>
</evidence>
<dbReference type="PROSITE" id="PS51257">
    <property type="entry name" value="PROKAR_LIPOPROTEIN"/>
    <property type="match status" value="1"/>
</dbReference>
<evidence type="ECO:0000256" key="1">
    <source>
        <dbReference type="ARBA" id="ARBA00008814"/>
    </source>
</evidence>
<name>A0A543FYM2_9PSEU</name>
<comment type="caution">
    <text evidence="3">The sequence shown here is derived from an EMBL/GenBank/DDBJ whole genome shotgun (WGS) entry which is preliminary data.</text>
</comment>
<dbReference type="InterPro" id="IPR002491">
    <property type="entry name" value="ABC_transptr_periplasmic_BD"/>
</dbReference>
<dbReference type="OrthoDB" id="9797850at2"/>
<reference evidence="3 4" key="1">
    <citation type="submission" date="2019-06" db="EMBL/GenBank/DDBJ databases">
        <title>Sequencing the genomes of 1000 actinobacteria strains.</title>
        <authorList>
            <person name="Klenk H.-P."/>
        </authorList>
    </citation>
    <scope>NUCLEOTIDE SEQUENCE [LARGE SCALE GENOMIC DNA]</scope>
    <source>
        <strain evidence="3 4">DSM 45511</strain>
    </source>
</reference>
<organism evidence="3 4">
    <name type="scientific">Pseudonocardia cypriaca</name>
    <dbReference type="NCBI Taxonomy" id="882449"/>
    <lineage>
        <taxon>Bacteria</taxon>
        <taxon>Bacillati</taxon>
        <taxon>Actinomycetota</taxon>
        <taxon>Actinomycetes</taxon>
        <taxon>Pseudonocardiales</taxon>
        <taxon>Pseudonocardiaceae</taxon>
        <taxon>Pseudonocardia</taxon>
    </lineage>
</organism>
<dbReference type="InterPro" id="IPR050902">
    <property type="entry name" value="ABC_Transporter_SBP"/>
</dbReference>
<dbReference type="SUPFAM" id="SSF53807">
    <property type="entry name" value="Helical backbone' metal receptor"/>
    <property type="match status" value="1"/>
</dbReference>
<gene>
    <name evidence="3" type="ORF">FB388_6191</name>
</gene>
<comment type="similarity">
    <text evidence="1">Belongs to the bacterial solute-binding protein 8 family.</text>
</comment>
<dbReference type="PANTHER" id="PTHR30535">
    <property type="entry name" value="VITAMIN B12-BINDING PROTEIN"/>
    <property type="match status" value="1"/>
</dbReference>
<dbReference type="RefSeq" id="WP_142105618.1">
    <property type="nucleotide sequence ID" value="NZ_VFPH01000002.1"/>
</dbReference>
<evidence type="ECO:0000313" key="3">
    <source>
        <dbReference type="EMBL" id="TQM38940.1"/>
    </source>
</evidence>
<dbReference type="Proteomes" id="UP000319818">
    <property type="component" value="Unassembled WGS sequence"/>
</dbReference>
<dbReference type="Gene3D" id="3.40.50.1980">
    <property type="entry name" value="Nitrogenase molybdenum iron protein domain"/>
    <property type="match status" value="2"/>
</dbReference>
<protein>
    <submittedName>
        <fullName evidence="3">Iron complex transport system substrate-binding protein</fullName>
    </submittedName>
</protein>
<dbReference type="PROSITE" id="PS50983">
    <property type="entry name" value="FE_B12_PBP"/>
    <property type="match status" value="1"/>
</dbReference>
<proteinExistence type="inferred from homology"/>
<dbReference type="Pfam" id="PF01497">
    <property type="entry name" value="Peripla_BP_2"/>
    <property type="match status" value="1"/>
</dbReference>
<keyword evidence="4" id="KW-1185">Reference proteome</keyword>